<evidence type="ECO:0000313" key="2">
    <source>
        <dbReference type="Proteomes" id="UP001056120"/>
    </source>
</evidence>
<reference evidence="1 2" key="2">
    <citation type="journal article" date="2022" name="Mol. Ecol. Resour.">
        <title>The genomes of chicory, endive, great burdock and yacon provide insights into Asteraceae paleo-polyploidization history and plant inulin production.</title>
        <authorList>
            <person name="Fan W."/>
            <person name="Wang S."/>
            <person name="Wang H."/>
            <person name="Wang A."/>
            <person name="Jiang F."/>
            <person name="Liu H."/>
            <person name="Zhao H."/>
            <person name="Xu D."/>
            <person name="Zhang Y."/>
        </authorList>
    </citation>
    <scope>NUCLEOTIDE SEQUENCE [LARGE SCALE GENOMIC DNA]</scope>
    <source>
        <strain evidence="2">cv. Yunnan</strain>
        <tissue evidence="1">Leaves</tissue>
    </source>
</reference>
<reference evidence="2" key="1">
    <citation type="journal article" date="2022" name="Mol. Ecol. Resour.">
        <title>The genomes of chicory, endive, great burdock and yacon provide insights into Asteraceae palaeo-polyploidization history and plant inulin production.</title>
        <authorList>
            <person name="Fan W."/>
            <person name="Wang S."/>
            <person name="Wang H."/>
            <person name="Wang A."/>
            <person name="Jiang F."/>
            <person name="Liu H."/>
            <person name="Zhao H."/>
            <person name="Xu D."/>
            <person name="Zhang Y."/>
        </authorList>
    </citation>
    <scope>NUCLEOTIDE SEQUENCE [LARGE SCALE GENOMIC DNA]</scope>
    <source>
        <strain evidence="2">cv. Yunnan</strain>
    </source>
</reference>
<dbReference type="EMBL" id="CM042037">
    <property type="protein sequence ID" value="KAI3743480.1"/>
    <property type="molecule type" value="Genomic_DNA"/>
</dbReference>
<accession>A0ACB9DAI0</accession>
<keyword evidence="2" id="KW-1185">Reference proteome</keyword>
<organism evidence="1 2">
    <name type="scientific">Smallanthus sonchifolius</name>
    <dbReference type="NCBI Taxonomy" id="185202"/>
    <lineage>
        <taxon>Eukaryota</taxon>
        <taxon>Viridiplantae</taxon>
        <taxon>Streptophyta</taxon>
        <taxon>Embryophyta</taxon>
        <taxon>Tracheophyta</taxon>
        <taxon>Spermatophyta</taxon>
        <taxon>Magnoliopsida</taxon>
        <taxon>eudicotyledons</taxon>
        <taxon>Gunneridae</taxon>
        <taxon>Pentapetalae</taxon>
        <taxon>asterids</taxon>
        <taxon>campanulids</taxon>
        <taxon>Asterales</taxon>
        <taxon>Asteraceae</taxon>
        <taxon>Asteroideae</taxon>
        <taxon>Heliantheae alliance</taxon>
        <taxon>Millerieae</taxon>
        <taxon>Smallanthus</taxon>
    </lineage>
</organism>
<comment type="caution">
    <text evidence="1">The sequence shown here is derived from an EMBL/GenBank/DDBJ whole genome shotgun (WGS) entry which is preliminary data.</text>
</comment>
<protein>
    <submittedName>
        <fullName evidence="1">Uncharacterized protein</fullName>
    </submittedName>
</protein>
<name>A0ACB9DAI0_9ASTR</name>
<evidence type="ECO:0000313" key="1">
    <source>
        <dbReference type="EMBL" id="KAI3743480.1"/>
    </source>
</evidence>
<sequence length="87" mass="9624">MWTRGTVEEPHTTLQVVTPTRRVEVSGVKWSQRVCVVKEDSFGFEIVDATLSKVMKSSNTAPNTVALKDEEIGPVSNSSKLAGWFIE</sequence>
<proteinExistence type="predicted"/>
<gene>
    <name evidence="1" type="ORF">L1987_61190</name>
</gene>
<dbReference type="Proteomes" id="UP001056120">
    <property type="component" value="Linkage Group LG20"/>
</dbReference>